<reference evidence="1" key="1">
    <citation type="submission" date="2022-04" db="EMBL/GenBank/DDBJ databases">
        <title>Genome of the entomopathogenic fungus Entomophthora muscae.</title>
        <authorList>
            <person name="Elya C."/>
            <person name="Lovett B.R."/>
            <person name="Lee E."/>
            <person name="Macias A.M."/>
            <person name="Hajek A.E."/>
            <person name="De Bivort B.L."/>
            <person name="Kasson M.T."/>
            <person name="De Fine Licht H.H."/>
            <person name="Stajich J.E."/>
        </authorList>
    </citation>
    <scope>NUCLEOTIDE SEQUENCE</scope>
    <source>
        <strain evidence="1">Berkeley</strain>
    </source>
</reference>
<proteinExistence type="predicted"/>
<accession>A0ACC2RWB2</accession>
<comment type="caution">
    <text evidence="1">The sequence shown here is derived from an EMBL/GenBank/DDBJ whole genome shotgun (WGS) entry which is preliminary data.</text>
</comment>
<keyword evidence="2" id="KW-1185">Reference proteome</keyword>
<sequence length="156" mass="17994">MELSKHKKTSISKKTVTGLQTLGEGWFNIETPSSRSVDRKKVQPKRVDRLEAHNNNTFEERNFMEFEPNNIGLASDSEKKTTELRLDSEYPVSKKNRMELELVQDLKSWNSQLARVASKRGLEIGLLEKEVSRLAYLEIELKARIFKAKGSFEHEA</sequence>
<protein>
    <submittedName>
        <fullName evidence="1">Uncharacterized protein</fullName>
    </submittedName>
</protein>
<evidence type="ECO:0000313" key="2">
    <source>
        <dbReference type="Proteomes" id="UP001165960"/>
    </source>
</evidence>
<dbReference type="Proteomes" id="UP001165960">
    <property type="component" value="Unassembled WGS sequence"/>
</dbReference>
<name>A0ACC2RWB2_9FUNG</name>
<evidence type="ECO:0000313" key="1">
    <source>
        <dbReference type="EMBL" id="KAJ9054328.1"/>
    </source>
</evidence>
<gene>
    <name evidence="1" type="ORF">DSO57_1015714</name>
</gene>
<organism evidence="1 2">
    <name type="scientific">Entomophthora muscae</name>
    <dbReference type="NCBI Taxonomy" id="34485"/>
    <lineage>
        <taxon>Eukaryota</taxon>
        <taxon>Fungi</taxon>
        <taxon>Fungi incertae sedis</taxon>
        <taxon>Zoopagomycota</taxon>
        <taxon>Entomophthoromycotina</taxon>
        <taxon>Entomophthoromycetes</taxon>
        <taxon>Entomophthorales</taxon>
        <taxon>Entomophthoraceae</taxon>
        <taxon>Entomophthora</taxon>
    </lineage>
</organism>
<dbReference type="EMBL" id="QTSX02006452">
    <property type="protein sequence ID" value="KAJ9054328.1"/>
    <property type="molecule type" value="Genomic_DNA"/>
</dbReference>